<dbReference type="Gene3D" id="1.25.40.10">
    <property type="entry name" value="Tetratricopeptide repeat domain"/>
    <property type="match status" value="1"/>
</dbReference>
<gene>
    <name evidence="5" type="ORF">B9Z19DRAFT_1131893</name>
</gene>
<dbReference type="AlphaFoldDB" id="A0A2T6ZI28"/>
<keyword evidence="6" id="KW-1185">Reference proteome</keyword>
<dbReference type="OrthoDB" id="2335338at2759"/>
<dbReference type="PANTHER" id="PTHR22904">
    <property type="entry name" value="TPR REPEAT CONTAINING PROTEIN"/>
    <property type="match status" value="1"/>
</dbReference>
<reference evidence="5 6" key="1">
    <citation type="submission" date="2017-04" db="EMBL/GenBank/DDBJ databases">
        <title>Draft genome sequence of Tuber borchii Vittad., a whitish edible truffle.</title>
        <authorList>
            <consortium name="DOE Joint Genome Institute"/>
            <person name="Murat C."/>
            <person name="Kuo A."/>
            <person name="Barry K.W."/>
            <person name="Clum A."/>
            <person name="Dockter R.B."/>
            <person name="Fauchery L."/>
            <person name="Iotti M."/>
            <person name="Kohler A."/>
            <person name="Labutti K."/>
            <person name="Lindquist E.A."/>
            <person name="Lipzen A."/>
            <person name="Ohm R.A."/>
            <person name="Wang M."/>
            <person name="Grigoriev I.V."/>
            <person name="Zambonelli A."/>
            <person name="Martin F.M."/>
        </authorList>
    </citation>
    <scope>NUCLEOTIDE SEQUENCE [LARGE SCALE GENOMIC DNA]</scope>
    <source>
        <strain evidence="5 6">Tbo3840</strain>
    </source>
</reference>
<dbReference type="STRING" id="42251.A0A2T6ZI28"/>
<keyword evidence="1" id="KW-0677">Repeat</keyword>
<dbReference type="EMBL" id="NESQ01000249">
    <property type="protein sequence ID" value="PUU75141.1"/>
    <property type="molecule type" value="Genomic_DNA"/>
</dbReference>
<dbReference type="InterPro" id="IPR019734">
    <property type="entry name" value="TPR_rpt"/>
</dbReference>
<evidence type="ECO:0000313" key="5">
    <source>
        <dbReference type="EMBL" id="PUU75141.1"/>
    </source>
</evidence>
<dbReference type="PANTHER" id="PTHR22904:SF523">
    <property type="entry name" value="STRESS-INDUCED-PHOSPHOPROTEIN 1"/>
    <property type="match status" value="1"/>
</dbReference>
<dbReference type="InterPro" id="IPR058209">
    <property type="entry name" value="TPR_BSK1_C"/>
</dbReference>
<dbReference type="Pfam" id="PF25575">
    <property type="entry name" value="TPR_BSK1_C"/>
    <property type="match status" value="1"/>
</dbReference>
<feature type="domain" description="Serine/threonine-protein kinase BSK1-like TPR repeats" evidence="4">
    <location>
        <begin position="6"/>
        <end position="82"/>
    </location>
</feature>
<proteinExistence type="predicted"/>
<evidence type="ECO:0000256" key="2">
    <source>
        <dbReference type="ARBA" id="ARBA00022803"/>
    </source>
</evidence>
<evidence type="ECO:0000256" key="1">
    <source>
        <dbReference type="ARBA" id="ARBA00022737"/>
    </source>
</evidence>
<dbReference type="SUPFAM" id="SSF48452">
    <property type="entry name" value="TPR-like"/>
    <property type="match status" value="1"/>
</dbReference>
<name>A0A2T6ZI28_TUBBO</name>
<evidence type="ECO:0000313" key="6">
    <source>
        <dbReference type="Proteomes" id="UP000244722"/>
    </source>
</evidence>
<feature type="repeat" description="TPR" evidence="3">
    <location>
        <begin position="11"/>
        <end position="44"/>
    </location>
</feature>
<dbReference type="PROSITE" id="PS50005">
    <property type="entry name" value="TPR"/>
    <property type="match status" value="1"/>
</dbReference>
<dbReference type="Proteomes" id="UP000244722">
    <property type="component" value="Unassembled WGS sequence"/>
</dbReference>
<keyword evidence="2 3" id="KW-0802">TPR repeat</keyword>
<organism evidence="5 6">
    <name type="scientific">Tuber borchii</name>
    <name type="common">White truffle</name>
    <dbReference type="NCBI Taxonomy" id="42251"/>
    <lineage>
        <taxon>Eukaryota</taxon>
        <taxon>Fungi</taxon>
        <taxon>Dikarya</taxon>
        <taxon>Ascomycota</taxon>
        <taxon>Pezizomycotina</taxon>
        <taxon>Pezizomycetes</taxon>
        <taxon>Pezizales</taxon>
        <taxon>Tuberaceae</taxon>
        <taxon>Tuber</taxon>
    </lineage>
</organism>
<sequence length="610" mass="68233">MAPTEAQVEEAEALKKQGNAAFGKKEFSAAYALYTQAIHLNPTSPTLYSNRSATLLSMNKLPLALNDANQAIKLDPTWSKAYRRKASVLEAQKELDKAKGVFEESLKESLADLKASPEQKKKEEAEIKKLIEAIDKKIAERPSYHQHLMKDTEITVGQRVMQEFERRCAAGEPMGSWPPNGTCLRRIWIAEMQFQNALSNLLQYHHRQIPGAPPGVLGIFGRLQTLEELTTAILEDHRVLRLDGAAIDKLQLCYQLEQHQRNAIGPHLSPKETIIEYNRRLSQPPQPSPNIYIGPSKPLIGWDLVRPALQLSIRSALMNGCLAGIVDPGNDEKEFRRAAELIEEAWKMWPNVDGATRGRTLEETFLRGIKILLGESIARSYGLSPTSPNAQRKKLKELRAIGQWLVDSFNRSPKPPSANQVHDDADPWWNIYYAHYVAPVVCGHAFIAYYHTQMGMDWFEGEEQKESLRKGAEEYAISAGWMSPDDPDRITRIWTAVFSLFNSGKAYYKSDFAACLEMGENAKEWTMPFFGERFGIEEGHMGQKAGMAALGMDQPPINGGDTLVITKVMRDVWATRVSKYGEKEKAVGGAQIWGALGRGIVADLEADGLA</sequence>
<evidence type="ECO:0000256" key="3">
    <source>
        <dbReference type="PROSITE-ProRule" id="PRU00339"/>
    </source>
</evidence>
<comment type="caution">
    <text evidence="5">The sequence shown here is derived from an EMBL/GenBank/DDBJ whole genome shotgun (WGS) entry which is preliminary data.</text>
</comment>
<evidence type="ECO:0000259" key="4">
    <source>
        <dbReference type="Pfam" id="PF25575"/>
    </source>
</evidence>
<accession>A0A2T6ZI28</accession>
<dbReference type="SMART" id="SM00028">
    <property type="entry name" value="TPR"/>
    <property type="match status" value="3"/>
</dbReference>
<protein>
    <recommendedName>
        <fullName evidence="4">Serine/threonine-protein kinase BSK1-like TPR repeats domain-containing protein</fullName>
    </recommendedName>
</protein>
<dbReference type="GO" id="GO:0051879">
    <property type="term" value="F:Hsp90 protein binding"/>
    <property type="evidence" value="ECO:0007669"/>
    <property type="project" value="TreeGrafter"/>
</dbReference>
<dbReference type="InterPro" id="IPR011990">
    <property type="entry name" value="TPR-like_helical_dom_sf"/>
</dbReference>